<protein>
    <submittedName>
        <fullName evidence="2">Unannotated protein</fullName>
    </submittedName>
</protein>
<feature type="transmembrane region" description="Helical" evidence="1">
    <location>
        <begin position="495"/>
        <end position="513"/>
    </location>
</feature>
<keyword evidence="1" id="KW-0472">Membrane</keyword>
<dbReference type="AlphaFoldDB" id="A0A6J6GR98"/>
<name>A0A6J6GR98_9ZZZZ</name>
<feature type="transmembrane region" description="Helical" evidence="1">
    <location>
        <begin position="222"/>
        <end position="245"/>
    </location>
</feature>
<feature type="transmembrane region" description="Helical" evidence="1">
    <location>
        <begin position="70"/>
        <end position="86"/>
    </location>
</feature>
<feature type="transmembrane region" description="Helical" evidence="1">
    <location>
        <begin position="390"/>
        <end position="414"/>
    </location>
</feature>
<feature type="transmembrane region" description="Helical" evidence="1">
    <location>
        <begin position="152"/>
        <end position="175"/>
    </location>
</feature>
<evidence type="ECO:0000256" key="1">
    <source>
        <dbReference type="SAM" id="Phobius"/>
    </source>
</evidence>
<organism evidence="2">
    <name type="scientific">freshwater metagenome</name>
    <dbReference type="NCBI Taxonomy" id="449393"/>
    <lineage>
        <taxon>unclassified sequences</taxon>
        <taxon>metagenomes</taxon>
        <taxon>ecological metagenomes</taxon>
    </lineage>
</organism>
<gene>
    <name evidence="2" type="ORF">UFOPK1835_00544</name>
</gene>
<accession>A0A6J6GR98</accession>
<feature type="transmembrane region" description="Helical" evidence="1">
    <location>
        <begin position="31"/>
        <end position="50"/>
    </location>
</feature>
<feature type="transmembrane region" description="Helical" evidence="1">
    <location>
        <begin position="346"/>
        <end position="362"/>
    </location>
</feature>
<feature type="transmembrane region" description="Helical" evidence="1">
    <location>
        <begin position="182"/>
        <end position="202"/>
    </location>
</feature>
<feature type="transmembrane region" description="Helical" evidence="1">
    <location>
        <begin position="126"/>
        <end position="146"/>
    </location>
</feature>
<feature type="transmembrane region" description="Helical" evidence="1">
    <location>
        <begin position="462"/>
        <end position="483"/>
    </location>
</feature>
<feature type="transmembrane region" description="Helical" evidence="1">
    <location>
        <begin position="420"/>
        <end position="441"/>
    </location>
</feature>
<proteinExistence type="predicted"/>
<evidence type="ECO:0000313" key="2">
    <source>
        <dbReference type="EMBL" id="CAB4602790.1"/>
    </source>
</evidence>
<reference evidence="2" key="1">
    <citation type="submission" date="2020-05" db="EMBL/GenBank/DDBJ databases">
        <authorList>
            <person name="Chiriac C."/>
            <person name="Salcher M."/>
            <person name="Ghai R."/>
            <person name="Kavagutti S V."/>
        </authorList>
    </citation>
    <scope>NUCLEOTIDE SEQUENCE</scope>
</reference>
<keyword evidence="1" id="KW-1133">Transmembrane helix</keyword>
<dbReference type="EMBL" id="CAEZUP010000015">
    <property type="protein sequence ID" value="CAB4602790.1"/>
    <property type="molecule type" value="Genomic_DNA"/>
</dbReference>
<keyword evidence="1" id="KW-0812">Transmembrane</keyword>
<sequence length="521" mass="55925">MIDVEANTEALRELRRARRHNRLSEVHWIDALYRVYMVGLATVIFIMFAASQLPEDRLGDADALNFANEAPMWLGLGFAIAVGVGLRSGGRGGPLVLEAPVVMHELMAPVSRAEVVRRPAIKQLRFLGFAGAVAGAIIGLVASRRLPVNPAAAIACGAGAFGLVGILASATAMFTSGRRIRWWPANTIAFVLVAWSALDVIGKRTTSPFTMMADMAFWPITFRVTGLVGLVIVPAIAFLGLARIGEISIEHALRRAGLVAQLRFAVTLQDVRTVVLLRRQLSQENARLKPWIRIGRAKRKTFVPPVWKRDWQSYLRFPLPRLIRMVLLAAIAGLSLGLVWRGTIPAIIIAALALYLAAYDASEPTAQEVDHPTRWESYPEAPGAFLLRHLAAAFTIMVLLCLVAGAASLVFVPFTVVWKLGLIIIVPAALASAASATISTAQGAPDVAALAGLGPDVMGWLMVARLVIPPAITVIALLPLLGAGSDAALPDTTKVGNSTVYALFAVGAAILYLRTRKPKHL</sequence>